<evidence type="ECO:0000256" key="1">
    <source>
        <dbReference type="SAM" id="MobiDB-lite"/>
    </source>
</evidence>
<gene>
    <name evidence="2" type="ORF">DFH07DRAFT_960614</name>
</gene>
<dbReference type="Proteomes" id="UP001215280">
    <property type="component" value="Unassembled WGS sequence"/>
</dbReference>
<dbReference type="EMBL" id="JARJLG010000075">
    <property type="protein sequence ID" value="KAJ7752178.1"/>
    <property type="molecule type" value="Genomic_DNA"/>
</dbReference>
<evidence type="ECO:0000313" key="3">
    <source>
        <dbReference type="Proteomes" id="UP001215280"/>
    </source>
</evidence>
<organism evidence="2 3">
    <name type="scientific">Mycena maculata</name>
    <dbReference type="NCBI Taxonomy" id="230809"/>
    <lineage>
        <taxon>Eukaryota</taxon>
        <taxon>Fungi</taxon>
        <taxon>Dikarya</taxon>
        <taxon>Basidiomycota</taxon>
        <taxon>Agaricomycotina</taxon>
        <taxon>Agaricomycetes</taxon>
        <taxon>Agaricomycetidae</taxon>
        <taxon>Agaricales</taxon>
        <taxon>Marasmiineae</taxon>
        <taxon>Mycenaceae</taxon>
        <taxon>Mycena</taxon>
    </lineage>
</organism>
<comment type="caution">
    <text evidence="2">The sequence shown here is derived from an EMBL/GenBank/DDBJ whole genome shotgun (WGS) entry which is preliminary data.</text>
</comment>
<reference evidence="2" key="1">
    <citation type="submission" date="2023-03" db="EMBL/GenBank/DDBJ databases">
        <title>Massive genome expansion in bonnet fungi (Mycena s.s.) driven by repeated elements and novel gene families across ecological guilds.</title>
        <authorList>
            <consortium name="Lawrence Berkeley National Laboratory"/>
            <person name="Harder C.B."/>
            <person name="Miyauchi S."/>
            <person name="Viragh M."/>
            <person name="Kuo A."/>
            <person name="Thoen E."/>
            <person name="Andreopoulos B."/>
            <person name="Lu D."/>
            <person name="Skrede I."/>
            <person name="Drula E."/>
            <person name="Henrissat B."/>
            <person name="Morin E."/>
            <person name="Kohler A."/>
            <person name="Barry K."/>
            <person name="LaButti K."/>
            <person name="Morin E."/>
            <person name="Salamov A."/>
            <person name="Lipzen A."/>
            <person name="Mereny Z."/>
            <person name="Hegedus B."/>
            <person name="Baldrian P."/>
            <person name="Stursova M."/>
            <person name="Weitz H."/>
            <person name="Taylor A."/>
            <person name="Grigoriev I.V."/>
            <person name="Nagy L.G."/>
            <person name="Martin F."/>
            <person name="Kauserud H."/>
        </authorList>
    </citation>
    <scope>NUCLEOTIDE SEQUENCE</scope>
    <source>
        <strain evidence="2">CBHHK188m</strain>
    </source>
</reference>
<feature type="region of interest" description="Disordered" evidence="1">
    <location>
        <begin position="338"/>
        <end position="358"/>
    </location>
</feature>
<proteinExistence type="predicted"/>
<evidence type="ECO:0000313" key="2">
    <source>
        <dbReference type="EMBL" id="KAJ7752178.1"/>
    </source>
</evidence>
<name>A0AAD7IWY1_9AGAR</name>
<protein>
    <submittedName>
        <fullName evidence="2">Uncharacterized protein</fullName>
    </submittedName>
</protein>
<sequence>MNPSEKRQFGMPFKGVIPQEPPLELFVWDADSISTAGKPDVEKLVPAPAVPKPEFGSYPQAPEYTLNAELDRSYRRGWRYAAPFWTFNREQERERMLEIRMPPNVAPTRLNMHTRSFVCDPIPGMVQLPLGIPLVHQVNGDPKRAVTVVCAHTLTTLAQYKEGPQIAALVPRLMELTWGREPSGDNPGLPAIFEHIGMKTNLRSKVVNLSKFKNDGSYNLASTHGEGEGHGHFAPAVQTNTPEAAVAIKEVLQILHRLYRLVMPLCISRFEWDMMEFNGYENNVVAFGGIEPGPTSCQGNASSAANVFDLDLPADGAPSPIHVLPSDGDPLPIQVDLDLPADGDNSPTQVDDSEQVNESEEVDLKKLLRAILESAGLDTALGPQGSPHADLKDDPLWFTLFVLAFCLPPGSDLGAFLWMRGGIYLRETNEYLFLCSFKAQDIHSGSAPTYIKRLLDAMISLDQAKMLFERFGTQVRFGYVLYPSLSATTHNVPILYSPSSSQPELKKPDKYARVPANLWGLLPAAKQGASIPLQPLNAKVILKDDTDIYKIAAKMLCSLWDEHLILKQMFHVDAYLNPNERKVKSRSELFAVRDRCIARGAILQCLADVLGDGLFASTSMKTFLIRPSRLFKDNKTRDSHMARAIERDEAATLQALDTYLATAVVEDPELLTICAELAELTHKGLLSLKLGHSLSDKEFEDPHGSAAASEHSFTKLAATSKGATNRRCLKPLVNSQPTLATLLPKKPSFGIAAIIIREALADRRKKAPTVETTIFRRLLTGHHPTTGDRTLRDRDQMDPICADSSWELDRAARRQSTLPASTQSLTSFFSLT</sequence>
<keyword evidence="3" id="KW-1185">Reference proteome</keyword>
<dbReference type="AlphaFoldDB" id="A0AAD7IWY1"/>
<accession>A0AAD7IWY1</accession>